<dbReference type="InterPro" id="IPR059141">
    <property type="entry name" value="Beta-prop_Nup120_160"/>
</dbReference>
<feature type="compositionally biased region" description="Low complexity" evidence="4">
    <location>
        <begin position="1404"/>
        <end position="1413"/>
    </location>
</feature>
<organism evidence="8 9">
    <name type="scientific">Neocallimastix californiae</name>
    <dbReference type="NCBI Taxonomy" id="1754190"/>
    <lineage>
        <taxon>Eukaryota</taxon>
        <taxon>Fungi</taxon>
        <taxon>Fungi incertae sedis</taxon>
        <taxon>Chytridiomycota</taxon>
        <taxon>Chytridiomycota incertae sedis</taxon>
        <taxon>Neocallimastigomycetes</taxon>
        <taxon>Neocallimastigales</taxon>
        <taxon>Neocallimastigaceae</taxon>
        <taxon>Neocallimastix</taxon>
    </lineage>
</organism>
<comment type="caution">
    <text evidence="8">The sequence shown here is derived from an EMBL/GenBank/DDBJ whole genome shotgun (WGS) entry which is preliminary data.</text>
</comment>
<dbReference type="Proteomes" id="UP000193920">
    <property type="component" value="Unassembled WGS sequence"/>
</dbReference>
<evidence type="ECO:0000313" key="9">
    <source>
        <dbReference type="Proteomes" id="UP000193920"/>
    </source>
</evidence>
<dbReference type="OrthoDB" id="67716at2759"/>
<dbReference type="Pfam" id="PF23354">
    <property type="entry name" value="TPR_NUP160_120_M"/>
    <property type="match status" value="1"/>
</dbReference>
<feature type="domain" description="NUP160 middle TPR" evidence="7">
    <location>
        <begin position="937"/>
        <end position="1137"/>
    </location>
</feature>
<dbReference type="GO" id="GO:0005643">
    <property type="term" value="C:nuclear pore"/>
    <property type="evidence" value="ECO:0007669"/>
    <property type="project" value="UniProtKB-ARBA"/>
</dbReference>
<feature type="domain" description="Nucleoporin Nup120/160 beta-propeller" evidence="5">
    <location>
        <begin position="43"/>
        <end position="548"/>
    </location>
</feature>
<evidence type="ECO:0000259" key="7">
    <source>
        <dbReference type="Pfam" id="PF23354"/>
    </source>
</evidence>
<evidence type="ECO:0000256" key="4">
    <source>
        <dbReference type="SAM" id="MobiDB-lite"/>
    </source>
</evidence>
<dbReference type="Pfam" id="PF23347">
    <property type="entry name" value="TPR_Nup160_C"/>
    <property type="match status" value="1"/>
</dbReference>
<keyword evidence="9" id="KW-1185">Reference proteome</keyword>
<feature type="compositionally biased region" description="Basic and acidic residues" evidence="4">
    <location>
        <begin position="1450"/>
        <end position="1466"/>
    </location>
</feature>
<dbReference type="Pfam" id="PF11715">
    <property type="entry name" value="Beta-prop_Nup120_160"/>
    <property type="match status" value="1"/>
</dbReference>
<feature type="region of interest" description="Disordered" evidence="4">
    <location>
        <begin position="1394"/>
        <end position="1502"/>
    </location>
</feature>
<comment type="subcellular location">
    <subcellularLocation>
        <location evidence="1">Nucleus</location>
    </subcellularLocation>
</comment>
<dbReference type="PANTHER" id="PTHR21286:SF0">
    <property type="entry name" value="NUCLEAR PORE COMPLEX PROTEIN NUP160"/>
    <property type="match status" value="1"/>
</dbReference>
<reference evidence="8 9" key="1">
    <citation type="submission" date="2016-08" db="EMBL/GenBank/DDBJ databases">
        <title>A Parts List for Fungal Cellulosomes Revealed by Comparative Genomics.</title>
        <authorList>
            <consortium name="DOE Joint Genome Institute"/>
            <person name="Haitjema C.H."/>
            <person name="Gilmore S.P."/>
            <person name="Henske J.K."/>
            <person name="Solomon K.V."/>
            <person name="De Groot R."/>
            <person name="Kuo A."/>
            <person name="Mondo S.J."/>
            <person name="Salamov A.A."/>
            <person name="Labutti K."/>
            <person name="Zhao Z."/>
            <person name="Chiniquy J."/>
            <person name="Barry K."/>
            <person name="Brewer H.M."/>
            <person name="Purvine S.O."/>
            <person name="Wright A.T."/>
            <person name="Boxma B."/>
            <person name="Van Alen T."/>
            <person name="Hackstein J.H."/>
            <person name="Baker S.E."/>
            <person name="Grigoriev I.V."/>
            <person name="O'Malley M.A."/>
        </authorList>
    </citation>
    <scope>NUCLEOTIDE SEQUENCE [LARGE SCALE GENOMIC DNA]</scope>
    <source>
        <strain evidence="8 9">G1</strain>
    </source>
</reference>
<dbReference type="EMBL" id="MCOG01000369">
    <property type="protein sequence ID" value="ORY12566.1"/>
    <property type="molecule type" value="Genomic_DNA"/>
</dbReference>
<dbReference type="InterPro" id="IPR056536">
    <property type="entry name" value="TPR_NUP160_C"/>
</dbReference>
<dbReference type="STRING" id="1754190.A0A1Y1ZQQ1"/>
<proteinExistence type="predicted"/>
<dbReference type="PANTHER" id="PTHR21286">
    <property type="entry name" value="NUCLEAR PORE COMPLEX PROTEIN NUP160"/>
    <property type="match status" value="1"/>
</dbReference>
<feature type="compositionally biased region" description="Low complexity" evidence="4">
    <location>
        <begin position="1467"/>
        <end position="1493"/>
    </location>
</feature>
<evidence type="ECO:0000256" key="3">
    <source>
        <dbReference type="ARBA" id="ARBA00023242"/>
    </source>
</evidence>
<feature type="domain" description="NUP160 C-terminal TPR" evidence="6">
    <location>
        <begin position="1184"/>
        <end position="1339"/>
    </location>
</feature>
<feature type="compositionally biased region" description="Acidic residues" evidence="4">
    <location>
        <begin position="1435"/>
        <end position="1449"/>
    </location>
</feature>
<dbReference type="InterPro" id="IPR021717">
    <property type="entry name" value="Nucleoporin_Nup160"/>
</dbReference>
<feature type="compositionally biased region" description="Basic and acidic residues" evidence="4">
    <location>
        <begin position="1425"/>
        <end position="1434"/>
    </location>
</feature>
<feature type="compositionally biased region" description="Acidic residues" evidence="4">
    <location>
        <begin position="1394"/>
        <end position="1403"/>
    </location>
</feature>
<protein>
    <submittedName>
        <fullName evidence="8">Uncharacterized protein</fullName>
    </submittedName>
</protein>
<sequence>MCTWFTEVCSHINDRPIQDLNEHELYTQNSSLFFPKSQSNIVIRWKLFNYNRDLIFDFQSLSSKETTYSFPSVEVHLPEEILPQVQIFEDYDTGNIHVMFLTVTGSFNRIIFDGSTYLYQNDITSKEHWKEYQIMNLKDVPVIFHCIDIDTFVVATESGDLIVVDCPRPSKNNEIYENIYYEHEISQQNVIAKNLKTLFRPFSLRNDENEKSSPQQIVDIASTYYKLKMIAFTICRDKYLRIFSLYDYTCLKSISLNDLICNNVTDKSILNEEPACYISVFDIKPGTNGQAFKLAVFLPETKDYSALFLIFKGKLNVNGDLQYIRHIATRECDFDDIEDFTMIDFHLAKNENGEWVLWLLLKNEKNETKMKYITVFHKDSREHNEIEYNQWNTVITKNTDEFDYGIDNNLGLSSIQEKFIDYIFFPNRFSLSVLINSLNKYIKITQNLSNTALNQNLLNNINIENLKKIIIETIGNNVVVDKRFQQTDFFSAYQNCIKKEYERFLKICMEEYNIQNEPQSLAFNPYSSTIFIVKSTNISTLRPCSTIEIIHQAYLNNINPSNLLLLPPESFQEQHPLLANIKFRNDLQKYFIVLDYITNAFTLDRWQEISTELEYELSQHLSTGINTLAYEFYNYNLKPELEKHNNTINKLFKRIQYPEELIEGILSQFEDLNINFQDENYSDENCFLDVLMDINNMIPSKNQYIIGLIGSGIQQVIDSYYEICYYLLIALIYIYNQMPNYYVPNRLELLKKCQSYFYILSIFKYFINCPANNYNIAQEEIENEKKETSPKKATKRESTHKQLHLDHQLLHKSNKNRIYTDSKSALPLTQEPQAFIHYLINHYCDIDIDFSMQSGAIVIEQTIFECIKQFITCDSSRILIEDDNSLYSKKLKMLQTYVNHFPLSFIYLVNDLELHGVFINILPRLVSYLPTLPSTLYLRVKKLHQQIVNFTKYAIELYMDKRILTIEEKAEVDYFRKLKFLHNLELRNFDEAYSSLVYFSDPKMRVYLLRQFVASLVNAGEILKLCSYSYTGMEDEFENTLHFKIRNSSIKKLIYSKAYGDQSSFVTKNSPEPDYCKILFSYYTFKGNFRDAAHVMYNYYRLLSGILSKIKPDEKLKFTILKEQSQSLLTVINSLNLINEKSRYIMIKHSDEDNEYTTNAKKRRKIQVADDEKSRQGVDIIHFSDIKKEYLFSLAKLDYVDYDIEDIEVAVSKYLEDKKYDAAVTLAESWSISSSHLFEKLASECIINLENYGNVFNAEALTEQSRAWKQLEEYLKMYENSENYSQYLKVTMETLFSLDQQIELPKWFIEQYKKKYTEDAVRIYLKYNRIEEATNLLIYQCQKYIESCLPSKTRIWISYALLDQVKFALKEKIKDIKFEKLKFEKFKLETESGSETELEDLSETESGSGSTQESESESDVNSQSKSEEYMKEEKEKEEEEEDNDDDGDESEKAYINKSEFSEEETKVVNNNESENESSILFSDMPSSSVVVDDQSSEKQKENEIIYKNLSEEMKGLEKLYSSLKQKIDVVLKL</sequence>
<gene>
    <name evidence="8" type="ORF">LY90DRAFT_677761</name>
</gene>
<evidence type="ECO:0000256" key="2">
    <source>
        <dbReference type="ARBA" id="ARBA00022448"/>
    </source>
</evidence>
<evidence type="ECO:0000313" key="8">
    <source>
        <dbReference type="EMBL" id="ORY12566.1"/>
    </source>
</evidence>
<dbReference type="InterPro" id="IPR056535">
    <property type="entry name" value="TPR_NUP160_M"/>
</dbReference>
<evidence type="ECO:0000259" key="6">
    <source>
        <dbReference type="Pfam" id="PF23347"/>
    </source>
</evidence>
<keyword evidence="3" id="KW-0539">Nucleus</keyword>
<name>A0A1Y1ZQQ1_9FUNG</name>
<evidence type="ECO:0000256" key="1">
    <source>
        <dbReference type="ARBA" id="ARBA00004123"/>
    </source>
</evidence>
<dbReference type="GO" id="GO:0017056">
    <property type="term" value="F:structural constituent of nuclear pore"/>
    <property type="evidence" value="ECO:0007669"/>
    <property type="project" value="TreeGrafter"/>
</dbReference>
<evidence type="ECO:0000259" key="5">
    <source>
        <dbReference type="Pfam" id="PF11715"/>
    </source>
</evidence>
<keyword evidence="2" id="KW-0813">Transport</keyword>
<accession>A0A1Y1ZQQ1</accession>